<evidence type="ECO:0000313" key="2">
    <source>
        <dbReference type="EMBL" id="MCQ8185929.1"/>
    </source>
</evidence>
<dbReference type="AlphaFoldDB" id="A0A9X2LA79"/>
<evidence type="ECO:0000256" key="1">
    <source>
        <dbReference type="SAM" id="SignalP"/>
    </source>
</evidence>
<sequence>MKLIAALASATALIGFAHAGTITSSSMPGDDMPDLVVGEASLAISGEDFVQGEEVFYSETFLAGPIAAGATAVASVIFPFPEGPAGFDNLILSITSSAGTFDFQITEDVEDGGTTPGAQLTNTFAFNVAPGENFTVDIVGSAVSTGEANASFEFAFSASEVPPAGEVPVPAAALLMLGGLAAMRTVRGRKA</sequence>
<name>A0A9X2LA79_9PROT</name>
<proteinExistence type="predicted"/>
<dbReference type="Proteomes" id="UP001142610">
    <property type="component" value="Unassembled WGS sequence"/>
</dbReference>
<dbReference type="EMBL" id="JANIBC010000009">
    <property type="protein sequence ID" value="MCQ8185929.1"/>
    <property type="molecule type" value="Genomic_DNA"/>
</dbReference>
<keyword evidence="3" id="KW-1185">Reference proteome</keyword>
<feature type="chain" id="PRO_5040746782" evidence="1">
    <location>
        <begin position="20"/>
        <end position="191"/>
    </location>
</feature>
<dbReference type="RefSeq" id="WP_256619825.1">
    <property type="nucleotide sequence ID" value="NZ_JANIBC010000009.1"/>
</dbReference>
<organism evidence="2 3">
    <name type="scientific">Parvularcula maris</name>
    <dbReference type="NCBI Taxonomy" id="2965077"/>
    <lineage>
        <taxon>Bacteria</taxon>
        <taxon>Pseudomonadati</taxon>
        <taxon>Pseudomonadota</taxon>
        <taxon>Alphaproteobacteria</taxon>
        <taxon>Parvularculales</taxon>
        <taxon>Parvularculaceae</taxon>
        <taxon>Parvularcula</taxon>
    </lineage>
</organism>
<comment type="caution">
    <text evidence="2">The sequence shown here is derived from an EMBL/GenBank/DDBJ whole genome shotgun (WGS) entry which is preliminary data.</text>
</comment>
<protein>
    <submittedName>
        <fullName evidence="2">VPLPA-CTERM sorting domain-containing protein</fullName>
    </submittedName>
</protein>
<gene>
    <name evidence="2" type="ORF">NOG11_11065</name>
</gene>
<keyword evidence="1" id="KW-0732">Signal</keyword>
<feature type="signal peptide" evidence="1">
    <location>
        <begin position="1"/>
        <end position="19"/>
    </location>
</feature>
<accession>A0A9X2LA79</accession>
<reference evidence="2" key="1">
    <citation type="submission" date="2022-07" db="EMBL/GenBank/DDBJ databases">
        <title>Parvularcula maris sp. nov., an algicidal bacterium isolated from seawater.</title>
        <authorList>
            <person name="Li F."/>
        </authorList>
    </citation>
    <scope>NUCLEOTIDE SEQUENCE</scope>
    <source>
        <strain evidence="2">BGMRC 0090</strain>
    </source>
</reference>
<evidence type="ECO:0000313" key="3">
    <source>
        <dbReference type="Proteomes" id="UP001142610"/>
    </source>
</evidence>